<dbReference type="InterPro" id="IPR001296">
    <property type="entry name" value="Glyco_trans_1"/>
</dbReference>
<dbReference type="AlphaFoldDB" id="A0A5C4NDS1"/>
<dbReference type="Pfam" id="PF00534">
    <property type="entry name" value="Glycos_transf_1"/>
    <property type="match status" value="1"/>
</dbReference>
<proteinExistence type="predicted"/>
<keyword evidence="1 4" id="KW-0808">Transferase</keyword>
<evidence type="ECO:0000256" key="2">
    <source>
        <dbReference type="SAM" id="MobiDB-lite"/>
    </source>
</evidence>
<accession>A0A5C4NDS1</accession>
<name>A0A5C4NDS1_9RHOB</name>
<evidence type="ECO:0000313" key="4">
    <source>
        <dbReference type="EMBL" id="TNC71478.1"/>
    </source>
</evidence>
<dbReference type="Proteomes" id="UP000305709">
    <property type="component" value="Unassembled WGS sequence"/>
</dbReference>
<dbReference type="SUPFAM" id="SSF53756">
    <property type="entry name" value="UDP-Glycosyltransferase/glycogen phosphorylase"/>
    <property type="match status" value="1"/>
</dbReference>
<gene>
    <name evidence="4" type="ORF">FHG71_11035</name>
</gene>
<evidence type="ECO:0000256" key="1">
    <source>
        <dbReference type="ARBA" id="ARBA00022679"/>
    </source>
</evidence>
<feature type="region of interest" description="Disordered" evidence="2">
    <location>
        <begin position="17"/>
        <end position="36"/>
    </location>
</feature>
<dbReference type="GO" id="GO:0009103">
    <property type="term" value="P:lipopolysaccharide biosynthetic process"/>
    <property type="evidence" value="ECO:0007669"/>
    <property type="project" value="TreeGrafter"/>
</dbReference>
<reference evidence="4 5" key="1">
    <citation type="submission" date="2019-06" db="EMBL/GenBank/DDBJ databases">
        <authorList>
            <person name="Jiang L."/>
        </authorList>
    </citation>
    <scope>NUCLEOTIDE SEQUENCE [LARGE SCALE GENOMIC DNA]</scope>
    <source>
        <strain evidence="4 5">YIM 48858</strain>
    </source>
</reference>
<evidence type="ECO:0000313" key="5">
    <source>
        <dbReference type="Proteomes" id="UP000305709"/>
    </source>
</evidence>
<feature type="domain" description="Glycosyl transferase family 1" evidence="3">
    <location>
        <begin position="314"/>
        <end position="371"/>
    </location>
</feature>
<comment type="caution">
    <text evidence="4">The sequence shown here is derived from an EMBL/GenBank/DDBJ whole genome shotgun (WGS) entry which is preliminary data.</text>
</comment>
<dbReference type="GO" id="GO:0016757">
    <property type="term" value="F:glycosyltransferase activity"/>
    <property type="evidence" value="ECO:0007669"/>
    <property type="project" value="InterPro"/>
</dbReference>
<dbReference type="Gene3D" id="3.40.50.2000">
    <property type="entry name" value="Glycogen Phosphorylase B"/>
    <property type="match status" value="1"/>
</dbReference>
<dbReference type="PANTHER" id="PTHR46401:SF2">
    <property type="entry name" value="GLYCOSYLTRANSFERASE WBBK-RELATED"/>
    <property type="match status" value="1"/>
</dbReference>
<keyword evidence="5" id="KW-1185">Reference proteome</keyword>
<dbReference type="EMBL" id="VDFV01000013">
    <property type="protein sequence ID" value="TNC71478.1"/>
    <property type="molecule type" value="Genomic_DNA"/>
</dbReference>
<sequence>MTPRTWAGCSSTWRCTRRRSQRPRETRARTGTASIPGRPPKCWAPSLRAVHASTASRLPGTPSEIMTELSIHLTNINGTGARQLVSSLLPAMRANGTCDLQFCYLSDDEFGNRLEAVLKGAQVVKYRRRLPNALSRLFECLAYRGDPSDTSPLLVLGDVPLRTGRRQILLLHKPGLVAIGPLPGGVQGIKLLVERQILRANLRYTDLVIVQTAHMEARFRSLYPDYAGDVLVLPQPVPVWASRALDPARGRQTDPSAGKLNLFYPAASYPHKNHALLGRLPDGSSDLDEIVGRLALTIDPGSKLAPGLPWVDCVGLLDHERVIEEYLRSDALLFLSRSESFGFPLIEAMTLGLPIVCPDLPYAREICGDQAIYFRDDDPGSLRLAILGLSERILGGWRPDWTDRLKVLPANWGDMVARLLQRIEQMGSQDAEPRSQMAGPRRLWLAQDLKDRPGITQANCSED</sequence>
<dbReference type="OrthoDB" id="9790710at2"/>
<protein>
    <submittedName>
        <fullName evidence="4">Glycosyltransferase family 4 protein</fullName>
    </submittedName>
</protein>
<dbReference type="PANTHER" id="PTHR46401">
    <property type="entry name" value="GLYCOSYLTRANSFERASE WBBK-RELATED"/>
    <property type="match status" value="1"/>
</dbReference>
<evidence type="ECO:0000259" key="3">
    <source>
        <dbReference type="Pfam" id="PF00534"/>
    </source>
</evidence>
<organism evidence="4 5">
    <name type="scientific">Rubellimicrobium roseum</name>
    <dbReference type="NCBI Taxonomy" id="687525"/>
    <lineage>
        <taxon>Bacteria</taxon>
        <taxon>Pseudomonadati</taxon>
        <taxon>Pseudomonadota</taxon>
        <taxon>Alphaproteobacteria</taxon>
        <taxon>Rhodobacterales</taxon>
        <taxon>Roseobacteraceae</taxon>
        <taxon>Rubellimicrobium</taxon>
    </lineage>
</organism>